<feature type="region of interest" description="Disordered" evidence="1">
    <location>
        <begin position="53"/>
        <end position="75"/>
    </location>
</feature>
<name>A0ABP9D8Z6_9BACT</name>
<proteinExistence type="predicted"/>
<dbReference type="Gene3D" id="2.160.20.10">
    <property type="entry name" value="Single-stranded right-handed beta-helix, Pectin lyase-like"/>
    <property type="match status" value="1"/>
</dbReference>
<accession>A0ABP9D8Z6</accession>
<organism evidence="2 3">
    <name type="scientific">Algivirga pacifica</name>
    <dbReference type="NCBI Taxonomy" id="1162670"/>
    <lineage>
        <taxon>Bacteria</taxon>
        <taxon>Pseudomonadati</taxon>
        <taxon>Bacteroidota</taxon>
        <taxon>Cytophagia</taxon>
        <taxon>Cytophagales</taxon>
        <taxon>Flammeovirgaceae</taxon>
        <taxon>Algivirga</taxon>
    </lineage>
</organism>
<dbReference type="EMBL" id="BAABJX010000025">
    <property type="protein sequence ID" value="GAA4832273.1"/>
    <property type="molecule type" value="Genomic_DNA"/>
</dbReference>
<reference evidence="3" key="1">
    <citation type="journal article" date="2019" name="Int. J. Syst. Evol. Microbiol.">
        <title>The Global Catalogue of Microorganisms (GCM) 10K type strain sequencing project: providing services to taxonomists for standard genome sequencing and annotation.</title>
        <authorList>
            <consortium name="The Broad Institute Genomics Platform"/>
            <consortium name="The Broad Institute Genome Sequencing Center for Infectious Disease"/>
            <person name="Wu L."/>
            <person name="Ma J."/>
        </authorList>
    </citation>
    <scope>NUCLEOTIDE SEQUENCE [LARGE SCALE GENOMIC DNA]</scope>
    <source>
        <strain evidence="3">JCM 18326</strain>
    </source>
</reference>
<sequence length="466" mass="51457">MVKDTKNNNRQNYFDSIIAVMKVTRRTIATIILGTGLAFSTFSCKDQNDPITDLGGDKGNLIDNGGNTDGDDSDDSQIDNNIALAEDEVLVDGQVRKVDYWIETSDTYVKASDKPEWNKPGVVLAFRAGTGPRPRLTLIGFKGSASEPIVITNKDKVEIAGTDAGQHALKFIDAQHVRVLGNGNPKHYYGIHISESGSSGFSFDGKSTDFEVAYTHIENTGFAGILAKTDDAQGWTMTNVRLHHNHIHHVHGEGMYIGQTKVDKAHDIVGLKVYNNLIHDTGWDLFQVANVTGDIEVYNNTMINGGTSGVPMQNQGFQIGDWSTGKYYNNIIADTHSRFLFIKGGHSIELYNNYFSGSGKDVEGAFLKTEARVDRGAMLEIRDNFFRDYEGVLFKSMIASHGVLIKDNKFSPRGDAKVIEYSGGNPNMHTLEGNETVELPKIELDGNYRIKSGSYYHGMEMGYEVE</sequence>
<dbReference type="Proteomes" id="UP001500298">
    <property type="component" value="Unassembled WGS sequence"/>
</dbReference>
<comment type="caution">
    <text evidence="2">The sequence shown here is derived from an EMBL/GenBank/DDBJ whole genome shotgun (WGS) entry which is preliminary data.</text>
</comment>
<dbReference type="InterPro" id="IPR011050">
    <property type="entry name" value="Pectin_lyase_fold/virulence"/>
</dbReference>
<evidence type="ECO:0000256" key="1">
    <source>
        <dbReference type="SAM" id="MobiDB-lite"/>
    </source>
</evidence>
<dbReference type="SMART" id="SM00710">
    <property type="entry name" value="PbH1"/>
    <property type="match status" value="5"/>
</dbReference>
<evidence type="ECO:0000313" key="3">
    <source>
        <dbReference type="Proteomes" id="UP001500298"/>
    </source>
</evidence>
<dbReference type="InterPro" id="IPR006626">
    <property type="entry name" value="PbH1"/>
</dbReference>
<evidence type="ECO:0000313" key="2">
    <source>
        <dbReference type="EMBL" id="GAA4832273.1"/>
    </source>
</evidence>
<dbReference type="InterPro" id="IPR012334">
    <property type="entry name" value="Pectin_lyas_fold"/>
</dbReference>
<evidence type="ECO:0008006" key="4">
    <source>
        <dbReference type="Google" id="ProtNLM"/>
    </source>
</evidence>
<dbReference type="SUPFAM" id="SSF51126">
    <property type="entry name" value="Pectin lyase-like"/>
    <property type="match status" value="1"/>
</dbReference>
<keyword evidence="3" id="KW-1185">Reference proteome</keyword>
<protein>
    <recommendedName>
        <fullName evidence="4">Right handed beta helix region</fullName>
    </recommendedName>
</protein>
<gene>
    <name evidence="2" type="ORF">GCM10023331_16870</name>
</gene>